<dbReference type="PANTHER" id="PTHR38478">
    <property type="entry name" value="PEPTIDASE M1A AND M12B"/>
    <property type="match status" value="1"/>
</dbReference>
<proteinExistence type="predicted"/>
<gene>
    <name evidence="6" type="ORF">rosag_20180</name>
</gene>
<sequence>MRRSVRPGVLAALAALPLAPLMAQPPATPAQTPPAAGAPATPGGPTSAQPPRRAPRPYAQVVTARAVTDAGGITVHRVDDRWLFEVPDSLLARDFLLVSRVAGVPSNFDGFVSAGTSVEDRVVRWERTGDRLVLRSIGFDAVADDSLPIALSVASNNVGPILAAFPVQAFGRAGGRDSATAVVDVTDFFAGDTPAIAGLTAAQRRQYQVRRLDPARSYVSTVRSFPMNVEVRHTQTFDAAEPPSDRSGGALTLEMRQSLVLLPKTPMRPRYADARVGFFAVERVNYGLDEQKAASQRFIRRWRLEPKDTAAYLRGELVEPIKPIVYYLDPATPAKWRPYVRQGIQDWQKAFEVAGFRNAILAKDPPSRAEDPEWDPEDIRYSVVRWAASLVRNAVGPSTSDPRTGEIIESDITWYHNHMRSYRNRLMVETGAANPAARTLEIPEELMGETMRQVITHEVGHALGLPHNMVASSAFPVDSLRRASFVRRYGVSATIMDYARQNYVAQPGDGLAPKDFIRRLGPYDDFVINWGYRALPQARTPEDERATLHGWLMAQRGPLAYRYVPQQLGGVDPRAQTEDLGDDPVRAGTYAVANLRRVVPSLVEWTTKPGEDYDDLAELYGEAMRMWATYMNHAVTTIGGVEVDARTADQAGPAYRAVPRARQREAVAFLAEQVLRTPAWLAPEEILSRIGPQSGASSLANAQAAVLTQMLAAARLARLADAEARTPDAAYAPTAYLADVRRALWGAVPSVAAPDANRRALQRVHVERLGALVAPPAPPAGGQGAGGGGGPGGPGQQLPALLAPPAVPRTDLPALARGELRTLRDTARRSAALSAGMARAHWQDMADRIDVILDPPRGR</sequence>
<dbReference type="SUPFAM" id="SSF55486">
    <property type="entry name" value="Metalloproteases ('zincins'), catalytic domain"/>
    <property type="match status" value="1"/>
</dbReference>
<organism evidence="6 7">
    <name type="scientific">Roseisolibacter agri</name>
    <dbReference type="NCBI Taxonomy" id="2014610"/>
    <lineage>
        <taxon>Bacteria</taxon>
        <taxon>Pseudomonadati</taxon>
        <taxon>Gemmatimonadota</taxon>
        <taxon>Gemmatimonadia</taxon>
        <taxon>Gemmatimonadales</taxon>
        <taxon>Gemmatimonadaceae</taxon>
        <taxon>Roseisolibacter</taxon>
    </lineage>
</organism>
<feature type="compositionally biased region" description="Gly residues" evidence="1">
    <location>
        <begin position="781"/>
        <end position="795"/>
    </location>
</feature>
<evidence type="ECO:0000259" key="5">
    <source>
        <dbReference type="Pfam" id="PF17162"/>
    </source>
</evidence>
<name>A0AA37Q2R1_9BACT</name>
<dbReference type="InterPro" id="IPR033428">
    <property type="entry name" value="DUF5118"/>
</dbReference>
<dbReference type="Pfam" id="PF17148">
    <property type="entry name" value="DUF5117"/>
    <property type="match status" value="1"/>
</dbReference>
<reference evidence="6" key="1">
    <citation type="submission" date="2022-08" db="EMBL/GenBank/DDBJ databases">
        <title>Draft genome sequencing of Roseisolibacter agri AW1220.</title>
        <authorList>
            <person name="Tobiishi Y."/>
            <person name="Tonouchi A."/>
        </authorList>
    </citation>
    <scope>NUCLEOTIDE SEQUENCE</scope>
    <source>
        <strain evidence="6">AW1220</strain>
    </source>
</reference>
<feature type="domain" description="DUF5118" evidence="5">
    <location>
        <begin position="55"/>
        <end position="103"/>
    </location>
</feature>
<dbReference type="GO" id="GO:0008237">
    <property type="term" value="F:metallopeptidase activity"/>
    <property type="evidence" value="ECO:0007669"/>
    <property type="project" value="InterPro"/>
</dbReference>
<dbReference type="InterPro" id="IPR032534">
    <property type="entry name" value="EcxA_zinc-bd"/>
</dbReference>
<dbReference type="InterPro" id="IPR034032">
    <property type="entry name" value="Zn_MMP-like_bac"/>
</dbReference>
<dbReference type="Gene3D" id="3.40.390.10">
    <property type="entry name" value="Collagenase (Catalytic Domain)"/>
    <property type="match status" value="1"/>
</dbReference>
<feature type="domain" description="EcxA zinc-binding" evidence="3">
    <location>
        <begin position="441"/>
        <end position="748"/>
    </location>
</feature>
<dbReference type="Proteomes" id="UP001161325">
    <property type="component" value="Unassembled WGS sequence"/>
</dbReference>
<feature type="region of interest" description="Disordered" evidence="1">
    <location>
        <begin position="773"/>
        <end position="803"/>
    </location>
</feature>
<dbReference type="Pfam" id="PF16313">
    <property type="entry name" value="DUF4953"/>
    <property type="match status" value="1"/>
</dbReference>
<dbReference type="Pfam" id="PF17162">
    <property type="entry name" value="DUF5118"/>
    <property type="match status" value="1"/>
</dbReference>
<dbReference type="RefSeq" id="WP_284349961.1">
    <property type="nucleotide sequence ID" value="NZ_BRXS01000003.1"/>
</dbReference>
<feature type="signal peptide" evidence="2">
    <location>
        <begin position="1"/>
        <end position="23"/>
    </location>
</feature>
<accession>A0AA37Q2R1</accession>
<dbReference type="PANTHER" id="PTHR38478:SF1">
    <property type="entry name" value="ZINC DEPENDENT METALLOPROTEASE DOMAIN LIPOPROTEIN"/>
    <property type="match status" value="1"/>
</dbReference>
<keyword evidence="7" id="KW-1185">Reference proteome</keyword>
<evidence type="ECO:0000256" key="2">
    <source>
        <dbReference type="SAM" id="SignalP"/>
    </source>
</evidence>
<evidence type="ECO:0000259" key="3">
    <source>
        <dbReference type="Pfam" id="PF16313"/>
    </source>
</evidence>
<keyword evidence="2" id="KW-0732">Signal</keyword>
<feature type="domain" description="DUF5117" evidence="4">
    <location>
        <begin position="115"/>
        <end position="307"/>
    </location>
</feature>
<dbReference type="CDD" id="cd04276">
    <property type="entry name" value="ZnMc_MMP_like_2"/>
    <property type="match status" value="1"/>
</dbReference>
<dbReference type="InterPro" id="IPR033413">
    <property type="entry name" value="DUF5117"/>
</dbReference>
<comment type="caution">
    <text evidence="6">The sequence shown here is derived from an EMBL/GenBank/DDBJ whole genome shotgun (WGS) entry which is preliminary data.</text>
</comment>
<feature type="region of interest" description="Disordered" evidence="1">
    <location>
        <begin position="24"/>
        <end position="57"/>
    </location>
</feature>
<evidence type="ECO:0000256" key="1">
    <source>
        <dbReference type="SAM" id="MobiDB-lite"/>
    </source>
</evidence>
<dbReference type="InterPro" id="IPR024079">
    <property type="entry name" value="MetalloPept_cat_dom_sf"/>
</dbReference>
<evidence type="ECO:0000259" key="4">
    <source>
        <dbReference type="Pfam" id="PF17148"/>
    </source>
</evidence>
<protein>
    <submittedName>
        <fullName evidence="6">Glutaminyl-tRNA synthetase</fullName>
    </submittedName>
</protein>
<evidence type="ECO:0000313" key="6">
    <source>
        <dbReference type="EMBL" id="GLC25505.1"/>
    </source>
</evidence>
<feature type="chain" id="PRO_5041447694" evidence="2">
    <location>
        <begin position="24"/>
        <end position="859"/>
    </location>
</feature>
<feature type="compositionally biased region" description="Low complexity" evidence="1">
    <location>
        <begin position="33"/>
        <end position="57"/>
    </location>
</feature>
<evidence type="ECO:0000313" key="7">
    <source>
        <dbReference type="Proteomes" id="UP001161325"/>
    </source>
</evidence>
<dbReference type="AlphaFoldDB" id="A0AA37Q2R1"/>
<dbReference type="EMBL" id="BRXS01000003">
    <property type="protein sequence ID" value="GLC25505.1"/>
    <property type="molecule type" value="Genomic_DNA"/>
</dbReference>